<accession>A0A8X6LCP1</accession>
<feature type="non-terminal residue" evidence="2">
    <location>
        <position position="90"/>
    </location>
</feature>
<name>A0A8X6LCP1_TRICU</name>
<gene>
    <name evidence="2" type="ORF">TNCT_448471</name>
</gene>
<dbReference type="EMBL" id="BMAO01025389">
    <property type="protein sequence ID" value="GFR02229.1"/>
    <property type="molecule type" value="Genomic_DNA"/>
</dbReference>
<reference evidence="2" key="1">
    <citation type="submission" date="2020-07" db="EMBL/GenBank/DDBJ databases">
        <title>Multicomponent nature underlies the extraordinary mechanical properties of spider dragline silk.</title>
        <authorList>
            <person name="Kono N."/>
            <person name="Nakamura H."/>
            <person name="Mori M."/>
            <person name="Yoshida Y."/>
            <person name="Ohtoshi R."/>
            <person name="Malay A.D."/>
            <person name="Moran D.A.P."/>
            <person name="Tomita M."/>
            <person name="Numata K."/>
            <person name="Arakawa K."/>
        </authorList>
    </citation>
    <scope>NUCLEOTIDE SEQUENCE</scope>
</reference>
<dbReference type="AlphaFoldDB" id="A0A8X6LCP1"/>
<sequence length="90" mass="10377">LRTQLFHTLGHVGKENLQSKCLKDPLSSTDEPRSMMSGNRKLRFIFLCVVLCIGIIFFMYQFLRPSHHVETVDLEFFRDLSTGSASRIQS</sequence>
<keyword evidence="1" id="KW-0812">Transmembrane</keyword>
<evidence type="ECO:0000313" key="2">
    <source>
        <dbReference type="EMBL" id="GFR02229.1"/>
    </source>
</evidence>
<comment type="caution">
    <text evidence="2">The sequence shown here is derived from an EMBL/GenBank/DDBJ whole genome shotgun (WGS) entry which is preliminary data.</text>
</comment>
<organism evidence="2 3">
    <name type="scientific">Trichonephila clavata</name>
    <name type="common">Joro spider</name>
    <name type="synonym">Nephila clavata</name>
    <dbReference type="NCBI Taxonomy" id="2740835"/>
    <lineage>
        <taxon>Eukaryota</taxon>
        <taxon>Metazoa</taxon>
        <taxon>Ecdysozoa</taxon>
        <taxon>Arthropoda</taxon>
        <taxon>Chelicerata</taxon>
        <taxon>Arachnida</taxon>
        <taxon>Araneae</taxon>
        <taxon>Araneomorphae</taxon>
        <taxon>Entelegynae</taxon>
        <taxon>Araneoidea</taxon>
        <taxon>Nephilidae</taxon>
        <taxon>Trichonephila</taxon>
    </lineage>
</organism>
<feature type="transmembrane region" description="Helical" evidence="1">
    <location>
        <begin position="42"/>
        <end position="63"/>
    </location>
</feature>
<keyword evidence="1" id="KW-1133">Transmembrane helix</keyword>
<keyword evidence="1" id="KW-0472">Membrane</keyword>
<dbReference type="Proteomes" id="UP000887116">
    <property type="component" value="Unassembled WGS sequence"/>
</dbReference>
<keyword evidence="3" id="KW-1185">Reference proteome</keyword>
<evidence type="ECO:0000313" key="3">
    <source>
        <dbReference type="Proteomes" id="UP000887116"/>
    </source>
</evidence>
<protein>
    <submittedName>
        <fullName evidence="2">Uncharacterized protein</fullName>
    </submittedName>
</protein>
<evidence type="ECO:0000256" key="1">
    <source>
        <dbReference type="SAM" id="Phobius"/>
    </source>
</evidence>
<proteinExistence type="predicted"/>